<protein>
    <submittedName>
        <fullName evidence="1">Uncharacterized protein</fullName>
    </submittedName>
</protein>
<evidence type="ECO:0000313" key="1">
    <source>
        <dbReference type="EMBL" id="UXN69497.1"/>
    </source>
</evidence>
<name>A0ABY6CBJ4_9HYPH</name>
<dbReference type="Proteomes" id="UP001061862">
    <property type="component" value="Chromosome"/>
</dbReference>
<proteinExistence type="predicted"/>
<accession>A0ABY6CBJ4</accession>
<organism evidence="1 2">
    <name type="scientific">Devosia neptuniae</name>
    <dbReference type="NCBI Taxonomy" id="191302"/>
    <lineage>
        <taxon>Bacteria</taxon>
        <taxon>Pseudomonadati</taxon>
        <taxon>Pseudomonadota</taxon>
        <taxon>Alphaproteobacteria</taxon>
        <taxon>Hyphomicrobiales</taxon>
        <taxon>Devosiaceae</taxon>
        <taxon>Devosia</taxon>
    </lineage>
</organism>
<sequence length="217" mass="23913">MARQWVYWATVYHRNFLQTGTANVELFIDPPAGLMAECALSAYQDGGGGARIISVNNTYGLADDYYFGDGVWRIEMRLKIVGGLDQSNINLTRARMVVREYDTGSGWRIEPASFMRAVVYDKSSGDILHTEDVAGPADRLADLRGGKLEARAYDFVKKGKAHGRAFEVMPVDAMQSVAEGKTLQIDPIARRVVEAAPKLVQVVSLHTPPVKKVKPAK</sequence>
<dbReference type="EMBL" id="CP104965">
    <property type="protein sequence ID" value="UXN69497.1"/>
    <property type="molecule type" value="Genomic_DNA"/>
</dbReference>
<keyword evidence="2" id="KW-1185">Reference proteome</keyword>
<gene>
    <name evidence="1" type="ORF">N8A98_20080</name>
</gene>
<reference evidence="1 2" key="1">
    <citation type="submission" date="2022-09" db="EMBL/GenBank/DDBJ databases">
        <title>Interaction between co-microsymbionts with complementary sets of symbiotic genes in legume-rhizobium systems.</title>
        <authorList>
            <person name="Safronova V."/>
            <person name="Sazanova A."/>
            <person name="Afonin A."/>
            <person name="Chirak E."/>
        </authorList>
    </citation>
    <scope>NUCLEOTIDE SEQUENCE [LARGE SCALE GENOMIC DNA]</scope>
    <source>
        <strain evidence="1 2">A18/4-1</strain>
    </source>
</reference>
<evidence type="ECO:0000313" key="2">
    <source>
        <dbReference type="Proteomes" id="UP001061862"/>
    </source>
</evidence>
<dbReference type="RefSeq" id="WP_262167992.1">
    <property type="nucleotide sequence ID" value="NZ_CP104965.1"/>
</dbReference>